<dbReference type="RefSeq" id="WP_024845570.1">
    <property type="nucleotide sequence ID" value="NZ_CP038203.1"/>
</dbReference>
<reference evidence="2 3" key="1">
    <citation type="submission" date="2020-07" db="EMBL/GenBank/DDBJ databases">
        <title>The complete genome of Paracoccus pantotrophus ACCC 10489.</title>
        <authorList>
            <person name="Si Y."/>
        </authorList>
    </citation>
    <scope>NUCLEOTIDE SEQUENCE [LARGE SCALE GENOMIC DNA]</scope>
    <source>
        <strain evidence="2 3">ACCC10489</strain>
    </source>
</reference>
<keyword evidence="2" id="KW-0969">Cilium</keyword>
<dbReference type="AlphaFoldDB" id="A0A7H9BWP8"/>
<dbReference type="EMBL" id="CP058690">
    <property type="protein sequence ID" value="QLH15196.1"/>
    <property type="molecule type" value="Genomic_DNA"/>
</dbReference>
<name>A0A7H9BWP8_PARPN</name>
<feature type="domain" description="Oxidoreductase DRL-like catalytic" evidence="1">
    <location>
        <begin position="241"/>
        <end position="348"/>
    </location>
</feature>
<organism evidence="2 3">
    <name type="scientific">Paracoccus pantotrophus</name>
    <name type="common">Thiosphaera pantotropha</name>
    <dbReference type="NCBI Taxonomy" id="82367"/>
    <lineage>
        <taxon>Bacteria</taxon>
        <taxon>Pseudomonadati</taxon>
        <taxon>Pseudomonadota</taxon>
        <taxon>Alphaproteobacteria</taxon>
        <taxon>Rhodobacterales</taxon>
        <taxon>Paracoccaceae</taxon>
        <taxon>Paracoccus</taxon>
    </lineage>
</organism>
<dbReference type="InterPro" id="IPR048423">
    <property type="entry name" value="DRL_cat"/>
</dbReference>
<dbReference type="Gene3D" id="3.40.50.720">
    <property type="entry name" value="NAD(P)-binding Rossmann-like Domain"/>
    <property type="match status" value="1"/>
</dbReference>
<keyword evidence="2" id="KW-0966">Cell projection</keyword>
<dbReference type="Pfam" id="PF21135">
    <property type="entry name" value="DRL_cat"/>
    <property type="match status" value="1"/>
</dbReference>
<dbReference type="InterPro" id="IPR036291">
    <property type="entry name" value="NAD(P)-bd_dom_sf"/>
</dbReference>
<dbReference type="SUPFAM" id="SSF51735">
    <property type="entry name" value="NAD(P)-binding Rossmann-fold domains"/>
    <property type="match status" value="1"/>
</dbReference>
<dbReference type="Proteomes" id="UP000509322">
    <property type="component" value="Chromosome 2"/>
</dbReference>
<dbReference type="PANTHER" id="PTHR37850">
    <property type="entry name" value="STRU PROTEIN"/>
    <property type="match status" value="1"/>
</dbReference>
<evidence type="ECO:0000313" key="3">
    <source>
        <dbReference type="Proteomes" id="UP000509322"/>
    </source>
</evidence>
<accession>A0A7H9BWP8</accession>
<proteinExistence type="predicted"/>
<gene>
    <name evidence="2" type="ORF">HYQ43_13285</name>
</gene>
<evidence type="ECO:0000313" key="2">
    <source>
        <dbReference type="EMBL" id="QLH15196.1"/>
    </source>
</evidence>
<dbReference type="PANTHER" id="PTHR37850:SF3">
    <property type="entry name" value="BLR7815 PROTEIN"/>
    <property type="match status" value="1"/>
</dbReference>
<evidence type="ECO:0000259" key="1">
    <source>
        <dbReference type="Pfam" id="PF21135"/>
    </source>
</evidence>
<keyword evidence="2" id="KW-0282">Flagellum</keyword>
<sequence>MNYHIQFPPSSDKVATTIIGTGGFGRSYLAQCRKVPLLEARVAVDVTAEQAARTMIEVGYPEARIRKCNTAEEAAAAWAAGDFIAAGDFAHVAALPVHVVIEATGHPEAGARHCRLAVEAGHHVALVSKEVDSVVGPGLAALAREKGCVVSPVDGDQPSLLIELITWAELLGFEIIAAGKSSEYDFIFDAAAGTLTSDGRMVSAPDFAQWADLDDRPAAEVVAGRANAASALPQRAVPDLCELTVVANATGFAPDAAALHAPIARITEVPTLFSTRDEGGILDGRRVLDVFHCLREPGEVSFAGGVFVVIRCDDAETWKMLEGKGHVVARDRNTAMIYNPRHLLGLEAATTILSLGLLARGTGGHAPAHHIDLVAFADRDLAAGEALVMGGHHHSIPGVSARMVAAGPLSDESPAPFYLASNQTIRRPVAAGSYIRMGDLEHRSNTELLTLRRRQDAIFARAKGMQG</sequence>
<protein>
    <submittedName>
        <fullName evidence="2">Flagellar biosynthesis protein FlgA</fullName>
    </submittedName>
</protein>